<dbReference type="PROSITE" id="PS51831">
    <property type="entry name" value="HD"/>
    <property type="match status" value="1"/>
</dbReference>
<dbReference type="eggNOG" id="COG1480">
    <property type="taxonomic scope" value="Bacteria"/>
</dbReference>
<dbReference type="EMBL" id="AGWK01000044">
    <property type="protein sequence ID" value="EHO67954.1"/>
    <property type="molecule type" value="Genomic_DNA"/>
</dbReference>
<feature type="domain" description="HD" evidence="2">
    <location>
        <begin position="475"/>
        <end position="569"/>
    </location>
</feature>
<dbReference type="InterPro" id="IPR011621">
    <property type="entry name" value="Metal-dep_PHydrolase_7TM_intra"/>
</dbReference>
<keyword evidence="1" id="KW-1133">Transmembrane helix</keyword>
<feature type="transmembrane region" description="Helical" evidence="1">
    <location>
        <begin position="296"/>
        <end position="313"/>
    </location>
</feature>
<dbReference type="HOGENOM" id="CLU_015767_1_1_10"/>
<evidence type="ECO:0000313" key="4">
    <source>
        <dbReference type="Proteomes" id="UP000016023"/>
    </source>
</evidence>
<dbReference type="InterPro" id="IPR006674">
    <property type="entry name" value="HD_domain"/>
</dbReference>
<feature type="transmembrane region" description="Helical" evidence="1">
    <location>
        <begin position="389"/>
        <end position="409"/>
    </location>
</feature>
<evidence type="ECO:0000256" key="1">
    <source>
        <dbReference type="SAM" id="Phobius"/>
    </source>
</evidence>
<keyword evidence="1" id="KW-0812">Transmembrane</keyword>
<feature type="transmembrane region" description="Helical" evidence="1">
    <location>
        <begin position="421"/>
        <end position="442"/>
    </location>
</feature>
<dbReference type="NCBIfam" id="TIGR00277">
    <property type="entry name" value="HDIG"/>
    <property type="match status" value="1"/>
</dbReference>
<dbReference type="Pfam" id="PF01966">
    <property type="entry name" value="HD"/>
    <property type="match status" value="1"/>
</dbReference>
<protein>
    <recommendedName>
        <fullName evidence="2">HD domain-containing protein</fullName>
    </recommendedName>
</protein>
<feature type="transmembrane region" description="Helical" evidence="1">
    <location>
        <begin position="320"/>
        <end position="338"/>
    </location>
</feature>
<dbReference type="PANTHER" id="PTHR36442">
    <property type="entry name" value="CYCLIC-DI-AMP PHOSPHODIESTERASE PGPH"/>
    <property type="match status" value="1"/>
</dbReference>
<name>H1Q433_9BACT</name>
<dbReference type="PATRIC" id="fig|883158.3.peg.1674"/>
<feature type="transmembrane region" description="Helical" evidence="1">
    <location>
        <begin position="344"/>
        <end position="377"/>
    </location>
</feature>
<evidence type="ECO:0000259" key="2">
    <source>
        <dbReference type="PROSITE" id="PS51831"/>
    </source>
</evidence>
<keyword evidence="4" id="KW-1185">Reference proteome</keyword>
<dbReference type="InterPro" id="IPR052722">
    <property type="entry name" value="PgpH_phosphodiesterase"/>
</dbReference>
<proteinExistence type="predicted"/>
<dbReference type="InterPro" id="IPR006675">
    <property type="entry name" value="HDIG_dom"/>
</dbReference>
<dbReference type="Gene3D" id="1.10.3210.10">
    <property type="entry name" value="Hypothetical protein af1432"/>
    <property type="match status" value="1"/>
</dbReference>
<dbReference type="Pfam" id="PF07698">
    <property type="entry name" value="7TM-7TMR_HD"/>
    <property type="match status" value="1"/>
</dbReference>
<keyword evidence="1" id="KW-0472">Membrane</keyword>
<dbReference type="SUPFAM" id="SSF109604">
    <property type="entry name" value="HD-domain/PDEase-like"/>
    <property type="match status" value="1"/>
</dbReference>
<dbReference type="Proteomes" id="UP000016023">
    <property type="component" value="Unassembled WGS sequence"/>
</dbReference>
<comment type="caution">
    <text evidence="3">The sequence shown here is derived from an EMBL/GenBank/DDBJ whole genome shotgun (WGS) entry which is preliminary data.</text>
</comment>
<accession>H1Q433</accession>
<organism evidence="3 4">
    <name type="scientific">Prevotella micans F0438</name>
    <dbReference type="NCBI Taxonomy" id="883158"/>
    <lineage>
        <taxon>Bacteria</taxon>
        <taxon>Pseudomonadati</taxon>
        <taxon>Bacteroidota</taxon>
        <taxon>Bacteroidia</taxon>
        <taxon>Bacteroidales</taxon>
        <taxon>Prevotellaceae</taxon>
        <taxon>Prevotella</taxon>
    </lineage>
</organism>
<dbReference type="STRING" id="883158.HMPREF9140_01671"/>
<dbReference type="Pfam" id="PF07697">
    <property type="entry name" value="7TMR-HDED"/>
    <property type="match status" value="1"/>
</dbReference>
<dbReference type="CDD" id="cd00077">
    <property type="entry name" value="HDc"/>
    <property type="match status" value="1"/>
</dbReference>
<dbReference type="InterPro" id="IPR011624">
    <property type="entry name" value="Metal-dep_PHydrolase_7TM_extra"/>
</dbReference>
<reference evidence="3 4" key="1">
    <citation type="submission" date="2011-12" db="EMBL/GenBank/DDBJ databases">
        <title>The Genome Sequence of Prevotella micans F0438.</title>
        <authorList>
            <consortium name="The Broad Institute Genome Sequencing Platform"/>
            <person name="Earl A."/>
            <person name="Ward D."/>
            <person name="Feldgarden M."/>
            <person name="Gevers D."/>
            <person name="Izard J."/>
            <person name="Baranova O.V."/>
            <person name="Blanton J.M."/>
            <person name="Wade W.G."/>
            <person name="Dewhirst F.E."/>
            <person name="Young S.K."/>
            <person name="Zeng Q."/>
            <person name="Gargeya S."/>
            <person name="Fitzgerald M."/>
            <person name="Haas B."/>
            <person name="Abouelleil A."/>
            <person name="Alvarado L."/>
            <person name="Arachchi H.M."/>
            <person name="Berlin A."/>
            <person name="Chapman S.B."/>
            <person name="Gearin G."/>
            <person name="Goldberg J."/>
            <person name="Griggs A."/>
            <person name="Gujja S."/>
            <person name="Hansen M."/>
            <person name="Heiman D."/>
            <person name="Howarth C."/>
            <person name="Larimer J."/>
            <person name="Lui A."/>
            <person name="MacDonald P.J.P."/>
            <person name="McCowen C."/>
            <person name="Montmayeur A."/>
            <person name="Murphy C."/>
            <person name="Neiman D."/>
            <person name="Pearson M."/>
            <person name="Priest M."/>
            <person name="Roberts A."/>
            <person name="Saif S."/>
            <person name="Shea T."/>
            <person name="Sisk P."/>
            <person name="Stolte C."/>
            <person name="Sykes S."/>
            <person name="Wortman J."/>
            <person name="Nusbaum C."/>
            <person name="Birren B."/>
        </authorList>
    </citation>
    <scope>NUCLEOTIDE SEQUENCE [LARGE SCALE GENOMIC DNA]</scope>
    <source>
        <strain evidence="3 4">F0438</strain>
    </source>
</reference>
<gene>
    <name evidence="3" type="ORF">HMPREF9140_01671</name>
</gene>
<dbReference type="RefSeq" id="WP_006953198.1">
    <property type="nucleotide sequence ID" value="NZ_JH594523.1"/>
</dbReference>
<sequence>MQIYKNNGDYHWRNLITRSILVILTMVLIVFFLPRTKGKLFHYDEGKPWMYGQLIAKFDFPIFKSEEALKRERDSIMQHFQPYFNLNTEVEGKKISQFREKYEKGIPGLSSAYNDAIVKRLHELYSNGIMSAQQFSEQIRDTNNMIHVITGKQAVSKPISKIYSTMGAYEHIFMDPLLELKRTELQQCNLNEYIEPNLIYDKKRSQSEMADMLSLVPQASGMVLKGQRIIDRGDIVDAHTFRVLNSFEKAMEKMNESKDEESSTLFGQALYVLILIGLFTLYLALFRKDYFDKPRAISLLYAMLVIFPILTSFMMEHNILSVYILPFAMAPIFVRVFMDSRTAFIAHATMVLVCAVAVKYQYEFIIVQLVAGLVAIFSLRELSKRSQIFLTALLVTLGSAAIYFAIQLIQADDFSKLDQTVYYHFFVNGFLLLFTYPLMLVIEKTFGFISTVTLFELSNTNNEILRRLSEVAPGTFQHSITVGNLAAEIANKIGAKGQLVRTGALYHDIGKMENPVFFTENQAGVNPHDKISDLESAHIIINHVNEGLRLAEKYNLPKVIKEFITTHHGNGLVKYFYINYRNTHPGEEVDEAPFRYPGPNPSTREQAILMMSDTVEAASRSLTEYTEETISALVNRLIDAQMADGFFTDCPITFHDIATAKKVLIERLMSMYHTRIQYPQLKN</sequence>
<feature type="transmembrane region" description="Helical" evidence="1">
    <location>
        <begin position="15"/>
        <end position="33"/>
    </location>
</feature>
<evidence type="ECO:0000313" key="3">
    <source>
        <dbReference type="EMBL" id="EHO67954.1"/>
    </source>
</evidence>
<dbReference type="AlphaFoldDB" id="H1Q433"/>
<dbReference type="SMART" id="SM00471">
    <property type="entry name" value="HDc"/>
    <property type="match status" value="1"/>
</dbReference>
<dbReference type="PANTHER" id="PTHR36442:SF1">
    <property type="entry name" value="CYCLIC-DI-AMP PHOSPHODIESTERASE PGPH"/>
    <property type="match status" value="1"/>
</dbReference>
<feature type="transmembrane region" description="Helical" evidence="1">
    <location>
        <begin position="263"/>
        <end position="284"/>
    </location>
</feature>
<dbReference type="InterPro" id="IPR003607">
    <property type="entry name" value="HD/PDEase_dom"/>
</dbReference>